<evidence type="ECO:0000313" key="2">
    <source>
        <dbReference type="EMBL" id="GGB96415.1"/>
    </source>
</evidence>
<dbReference type="EMBL" id="BMIJ01000004">
    <property type="protein sequence ID" value="GGB96415.1"/>
    <property type="molecule type" value="Genomic_DNA"/>
</dbReference>
<dbReference type="Proteomes" id="UP000629025">
    <property type="component" value="Unassembled WGS sequence"/>
</dbReference>
<dbReference type="RefSeq" id="WP_229680724.1">
    <property type="nucleotide sequence ID" value="NZ_BMIJ01000004.1"/>
</dbReference>
<keyword evidence="1" id="KW-0732">Signal</keyword>
<evidence type="ECO:0000313" key="3">
    <source>
        <dbReference type="Proteomes" id="UP000629025"/>
    </source>
</evidence>
<evidence type="ECO:0008006" key="4">
    <source>
        <dbReference type="Google" id="ProtNLM"/>
    </source>
</evidence>
<reference evidence="3" key="1">
    <citation type="journal article" date="2019" name="Int. J. Syst. Evol. Microbiol.">
        <title>The Global Catalogue of Microorganisms (GCM) 10K type strain sequencing project: providing services to taxonomists for standard genome sequencing and annotation.</title>
        <authorList>
            <consortium name="The Broad Institute Genomics Platform"/>
            <consortium name="The Broad Institute Genome Sequencing Center for Infectious Disease"/>
            <person name="Wu L."/>
            <person name="Ma J."/>
        </authorList>
    </citation>
    <scope>NUCLEOTIDE SEQUENCE [LARGE SCALE GENOMIC DNA]</scope>
    <source>
        <strain evidence="3">CGMCC 1.15341</strain>
    </source>
</reference>
<protein>
    <recommendedName>
        <fullName evidence="4">Aspartate carbamoyltransferase</fullName>
    </recommendedName>
</protein>
<name>A0ABQ1KG52_9GAMM</name>
<accession>A0ABQ1KG52</accession>
<feature type="signal peptide" evidence="1">
    <location>
        <begin position="1"/>
        <end position="24"/>
    </location>
</feature>
<feature type="chain" id="PRO_5045630723" description="Aspartate carbamoyltransferase" evidence="1">
    <location>
        <begin position="25"/>
        <end position="162"/>
    </location>
</feature>
<keyword evidence="3" id="KW-1185">Reference proteome</keyword>
<comment type="caution">
    <text evidence="2">The sequence shown here is derived from an EMBL/GenBank/DDBJ whole genome shotgun (WGS) entry which is preliminary data.</text>
</comment>
<proteinExistence type="predicted"/>
<evidence type="ECO:0000256" key="1">
    <source>
        <dbReference type="SAM" id="SignalP"/>
    </source>
</evidence>
<gene>
    <name evidence="2" type="ORF">GCM10011352_23170</name>
</gene>
<organism evidence="2 3">
    <name type="scientific">Marinobacterium zhoushanense</name>
    <dbReference type="NCBI Taxonomy" id="1679163"/>
    <lineage>
        <taxon>Bacteria</taxon>
        <taxon>Pseudomonadati</taxon>
        <taxon>Pseudomonadota</taxon>
        <taxon>Gammaproteobacteria</taxon>
        <taxon>Oceanospirillales</taxon>
        <taxon>Oceanospirillaceae</taxon>
        <taxon>Marinobacterium</taxon>
    </lineage>
</organism>
<sequence length="162" mass="17719">MNTHVNLCLRLVAAGLLTVALAPAYGESTPQQHVHQMSHHVMPFDIAGSVHLFKMTEQGGRQRVVLREGQDEQQVALIQRHLKHEAMRFAQGDYGDPATLHGADMPGLKELADGASSIRVTYAPLPNGAEIQFETDDLSLLTAIHRWFGAQLSEHGADAHAE</sequence>